<evidence type="ECO:0000313" key="2">
    <source>
        <dbReference type="EMBL" id="KAG7444869.1"/>
    </source>
</evidence>
<evidence type="ECO:0000313" key="3">
    <source>
        <dbReference type="Proteomes" id="UP000812287"/>
    </source>
</evidence>
<accession>A0A9P7VRZ2</accession>
<feature type="region of interest" description="Disordered" evidence="1">
    <location>
        <begin position="1"/>
        <end position="104"/>
    </location>
</feature>
<dbReference type="Proteomes" id="UP000812287">
    <property type="component" value="Unassembled WGS sequence"/>
</dbReference>
<feature type="region of interest" description="Disordered" evidence="1">
    <location>
        <begin position="368"/>
        <end position="388"/>
    </location>
</feature>
<dbReference type="EMBL" id="MU250539">
    <property type="protein sequence ID" value="KAG7444869.1"/>
    <property type="molecule type" value="Genomic_DNA"/>
</dbReference>
<gene>
    <name evidence="2" type="ORF">BT62DRAFT_921111</name>
</gene>
<feature type="compositionally biased region" description="Basic and acidic residues" evidence="1">
    <location>
        <begin position="166"/>
        <end position="180"/>
    </location>
</feature>
<feature type="compositionally biased region" description="Polar residues" evidence="1">
    <location>
        <begin position="482"/>
        <end position="492"/>
    </location>
</feature>
<dbReference type="GeneID" id="66106568"/>
<evidence type="ECO:0000256" key="1">
    <source>
        <dbReference type="SAM" id="MobiDB-lite"/>
    </source>
</evidence>
<dbReference type="OrthoDB" id="3260134at2759"/>
<feature type="region of interest" description="Disordered" evidence="1">
    <location>
        <begin position="135"/>
        <end position="237"/>
    </location>
</feature>
<sequence length="642" mass="71258">MAGANYMGGKINAAKVRSRDEAGRQQKRFFGRQRLNLLSKGLPQQSRRSITSRISRNQPQPTISLAHSKQNSTLSPQGYIPSPSKPPKFKRDGPSFASSSSKVPEALDTSEPIFLRAAMNQILSLPDLAGLSTYKKRKRTSDTSSSKRVKSERSPEKDEELSFGSQHERLCHSPLRDIYHNSDGNEYDDELDDPFIQPHHLGSHTTSSISSKLFPSSAPSQRKSHIPIPNDSTSSLETLPVTSSLQTSFSGNIFDYDDPWTAMGVILGLKSAPSTPVQDMDNTSALAEHPRPPALGHQRRRVRLIAYSPVSSSEGIPVASSHSSDNIPPPIVDHDDQSDDFHFSEDDNNHDFEDQYTHDIPSYLHQNFSPSLLHPESNPSSAHFASSDNYFNNSVRSPVVREERNDLQPSFNYDSFFDGSTSEHHSRLIVKDHANPEDPDDYSLYETTSSAIPDADQCIEEPIPVIYSSQSRSPIIEHPSLNFPNRQDTITTKKAPGVSPHYNMTRDILHTAQYVSSNAPACSSRNPKVDGSPRTSDHPPTNAPLYLLDNTPHDTACQLPPLLITIESLDSHHVLARDSQDSEPAVEYSLTLEQSHSFADELLLHLPTDDKPVFEPEGAFPLAFTGFNLFSKDDFLEESDSD</sequence>
<keyword evidence="3" id="KW-1185">Reference proteome</keyword>
<comment type="caution">
    <text evidence="2">The sequence shown here is derived from an EMBL/GenBank/DDBJ whole genome shotgun (WGS) entry which is preliminary data.</text>
</comment>
<reference evidence="2" key="1">
    <citation type="submission" date="2020-11" db="EMBL/GenBank/DDBJ databases">
        <title>Adaptations for nitrogen fixation in a non-lichenized fungal sporocarp promotes dispersal by wood-feeding termites.</title>
        <authorList>
            <consortium name="DOE Joint Genome Institute"/>
            <person name="Koch R.A."/>
            <person name="Yoon G."/>
            <person name="Arayal U."/>
            <person name="Lail K."/>
            <person name="Amirebrahimi M."/>
            <person name="Labutti K."/>
            <person name="Lipzen A."/>
            <person name="Riley R."/>
            <person name="Barry K."/>
            <person name="Henrissat B."/>
            <person name="Grigoriev I.V."/>
            <person name="Herr J.R."/>
            <person name="Aime M.C."/>
        </authorList>
    </citation>
    <scope>NUCLEOTIDE SEQUENCE</scope>
    <source>
        <strain evidence="2">MCA 3950</strain>
    </source>
</reference>
<feature type="compositionally biased region" description="Polar residues" evidence="1">
    <location>
        <begin position="377"/>
        <end position="388"/>
    </location>
</feature>
<dbReference type="RefSeq" id="XP_043038369.1">
    <property type="nucleotide sequence ID" value="XM_043184271.1"/>
</dbReference>
<feature type="compositionally biased region" description="Basic and acidic residues" evidence="1">
    <location>
        <begin position="332"/>
        <end position="350"/>
    </location>
</feature>
<feature type="region of interest" description="Disordered" evidence="1">
    <location>
        <begin position="314"/>
        <end position="350"/>
    </location>
</feature>
<feature type="compositionally biased region" description="Polar residues" evidence="1">
    <location>
        <begin position="203"/>
        <end position="221"/>
    </location>
</feature>
<name>A0A9P7VRZ2_9AGAR</name>
<dbReference type="AlphaFoldDB" id="A0A9P7VRZ2"/>
<feature type="compositionally biased region" description="Polar residues" evidence="1">
    <location>
        <begin position="314"/>
        <end position="326"/>
    </location>
</feature>
<feature type="compositionally biased region" description="Low complexity" evidence="1">
    <location>
        <begin position="46"/>
        <end position="56"/>
    </location>
</feature>
<feature type="region of interest" description="Disordered" evidence="1">
    <location>
        <begin position="478"/>
        <end position="499"/>
    </location>
</feature>
<organism evidence="2 3">
    <name type="scientific">Guyanagaster necrorhizus</name>
    <dbReference type="NCBI Taxonomy" id="856835"/>
    <lineage>
        <taxon>Eukaryota</taxon>
        <taxon>Fungi</taxon>
        <taxon>Dikarya</taxon>
        <taxon>Basidiomycota</taxon>
        <taxon>Agaricomycotina</taxon>
        <taxon>Agaricomycetes</taxon>
        <taxon>Agaricomycetidae</taxon>
        <taxon>Agaricales</taxon>
        <taxon>Marasmiineae</taxon>
        <taxon>Physalacriaceae</taxon>
        <taxon>Guyanagaster</taxon>
    </lineage>
</organism>
<feature type="region of interest" description="Disordered" evidence="1">
    <location>
        <begin position="518"/>
        <end position="542"/>
    </location>
</feature>
<feature type="compositionally biased region" description="Polar residues" evidence="1">
    <location>
        <begin position="57"/>
        <end position="76"/>
    </location>
</feature>
<proteinExistence type="predicted"/>
<protein>
    <submittedName>
        <fullName evidence="2">Uncharacterized protein</fullName>
    </submittedName>
</protein>